<feature type="transmembrane region" description="Helical" evidence="6">
    <location>
        <begin position="94"/>
        <end position="111"/>
    </location>
</feature>
<feature type="transmembrane region" description="Helical" evidence="6">
    <location>
        <begin position="341"/>
        <end position="361"/>
    </location>
</feature>
<dbReference type="CDD" id="cd17330">
    <property type="entry name" value="MFS_SLC46_TetA_like"/>
    <property type="match status" value="1"/>
</dbReference>
<keyword evidence="9" id="KW-1185">Reference proteome</keyword>
<dbReference type="GO" id="GO:0022857">
    <property type="term" value="F:transmembrane transporter activity"/>
    <property type="evidence" value="ECO:0007669"/>
    <property type="project" value="InterPro"/>
</dbReference>
<feature type="domain" description="Major facilitator superfamily (MFS) profile" evidence="7">
    <location>
        <begin position="22"/>
        <end position="470"/>
    </location>
</feature>
<dbReference type="InterPro" id="IPR011701">
    <property type="entry name" value="MFS"/>
</dbReference>
<evidence type="ECO:0000259" key="7">
    <source>
        <dbReference type="PROSITE" id="PS50850"/>
    </source>
</evidence>
<evidence type="ECO:0000256" key="4">
    <source>
        <dbReference type="ARBA" id="ARBA00022989"/>
    </source>
</evidence>
<dbReference type="GO" id="GO:0016020">
    <property type="term" value="C:membrane"/>
    <property type="evidence" value="ECO:0007669"/>
    <property type="project" value="UniProtKB-SubCell"/>
</dbReference>
<proteinExistence type="predicted"/>
<dbReference type="Proteomes" id="UP000054097">
    <property type="component" value="Unassembled WGS sequence"/>
</dbReference>
<sequence>MLPMESLSDKKRLLETPLPWKQLGILLLLNICEPISATVIYPFIAQLIEELGVAKDKESIGYYVGLVESLFFLTEAFFVLQWGRLSDRIGRKPVLLIGLLGLVLSMTSFGLSHSFFAIIVSRALAGALNGNIGVMKSAIGEITDESNMARAFSFLPLIWFIGSTVAPILGGYLSHPAETFPSVFGHAFWRENPYFLPCGTTALFTLICFTTAFIFLKETKPQSSRSAEGDIALFNVKEEDVEAALLGPSTDTKRPPKKESTSLRSLLLKPVLLAVINYGLLAILEISFQVLLPIFLATSLHYTPSSIGLVLGIMGLVNGIVQITCFVPLHRRFGSGNLFTLGLLSFVAIFATYPFILRAFVNNGGQLGVSGYALLGLQMVLCPIEQMSFNIIFLYVQASSPTKETLGAVNGIAQTMASIARAIGPASATSLFALSMQRKDIAGGYLVYCVLGALTVVAVGVSRLLPAEPRRRSVKEET</sequence>
<evidence type="ECO:0000313" key="9">
    <source>
        <dbReference type="Proteomes" id="UP000054097"/>
    </source>
</evidence>
<keyword evidence="3 6" id="KW-0812">Transmembrane</keyword>
<accession>A0A0C3BFB2</accession>
<reference evidence="8 9" key="1">
    <citation type="submission" date="2014-04" db="EMBL/GenBank/DDBJ databases">
        <authorList>
            <consortium name="DOE Joint Genome Institute"/>
            <person name="Kuo A."/>
            <person name="Zuccaro A."/>
            <person name="Kohler A."/>
            <person name="Nagy L.G."/>
            <person name="Floudas D."/>
            <person name="Copeland A."/>
            <person name="Barry K.W."/>
            <person name="Cichocki N."/>
            <person name="Veneault-Fourrey C."/>
            <person name="LaButti K."/>
            <person name="Lindquist E.A."/>
            <person name="Lipzen A."/>
            <person name="Lundell T."/>
            <person name="Morin E."/>
            <person name="Murat C."/>
            <person name="Sun H."/>
            <person name="Tunlid A."/>
            <person name="Henrissat B."/>
            <person name="Grigoriev I.V."/>
            <person name="Hibbett D.S."/>
            <person name="Martin F."/>
            <person name="Nordberg H.P."/>
            <person name="Cantor M.N."/>
            <person name="Hua S.X."/>
        </authorList>
    </citation>
    <scope>NUCLEOTIDE SEQUENCE [LARGE SCALE GENOMIC DNA]</scope>
    <source>
        <strain evidence="8 9">MAFF 305830</strain>
    </source>
</reference>
<feature type="transmembrane region" description="Helical" evidence="6">
    <location>
        <begin position="445"/>
        <end position="465"/>
    </location>
</feature>
<keyword evidence="4 6" id="KW-1133">Transmembrane helix</keyword>
<reference evidence="9" key="2">
    <citation type="submission" date="2015-01" db="EMBL/GenBank/DDBJ databases">
        <title>Evolutionary Origins and Diversification of the Mycorrhizal Mutualists.</title>
        <authorList>
            <consortium name="DOE Joint Genome Institute"/>
            <consortium name="Mycorrhizal Genomics Consortium"/>
            <person name="Kohler A."/>
            <person name="Kuo A."/>
            <person name="Nagy L.G."/>
            <person name="Floudas D."/>
            <person name="Copeland A."/>
            <person name="Barry K.W."/>
            <person name="Cichocki N."/>
            <person name="Veneault-Fourrey C."/>
            <person name="LaButti K."/>
            <person name="Lindquist E.A."/>
            <person name="Lipzen A."/>
            <person name="Lundell T."/>
            <person name="Morin E."/>
            <person name="Murat C."/>
            <person name="Riley R."/>
            <person name="Ohm R."/>
            <person name="Sun H."/>
            <person name="Tunlid A."/>
            <person name="Henrissat B."/>
            <person name="Grigoriev I.V."/>
            <person name="Hibbett D.S."/>
            <person name="Martin F."/>
        </authorList>
    </citation>
    <scope>NUCLEOTIDE SEQUENCE [LARGE SCALE GENOMIC DNA]</scope>
    <source>
        <strain evidence="9">MAFF 305830</strain>
    </source>
</reference>
<dbReference type="OrthoDB" id="419616at2759"/>
<evidence type="ECO:0000256" key="3">
    <source>
        <dbReference type="ARBA" id="ARBA00022692"/>
    </source>
</evidence>
<dbReference type="SUPFAM" id="SSF103473">
    <property type="entry name" value="MFS general substrate transporter"/>
    <property type="match status" value="1"/>
</dbReference>
<feature type="transmembrane region" description="Helical" evidence="6">
    <location>
        <begin position="60"/>
        <end position="82"/>
    </location>
</feature>
<dbReference type="PANTHER" id="PTHR23504">
    <property type="entry name" value="MAJOR FACILITATOR SUPERFAMILY DOMAIN-CONTAINING PROTEIN 10"/>
    <property type="match status" value="1"/>
</dbReference>
<feature type="transmembrane region" description="Helical" evidence="6">
    <location>
        <begin position="408"/>
        <end position="433"/>
    </location>
</feature>
<evidence type="ECO:0000256" key="5">
    <source>
        <dbReference type="ARBA" id="ARBA00023136"/>
    </source>
</evidence>
<protein>
    <recommendedName>
        <fullName evidence="7">Major facilitator superfamily (MFS) profile domain-containing protein</fullName>
    </recommendedName>
</protein>
<dbReference type="EMBL" id="KN824283">
    <property type="protein sequence ID" value="KIM30839.1"/>
    <property type="molecule type" value="Genomic_DNA"/>
</dbReference>
<evidence type="ECO:0000256" key="1">
    <source>
        <dbReference type="ARBA" id="ARBA00004141"/>
    </source>
</evidence>
<name>A0A0C3BFB2_SERVB</name>
<dbReference type="InterPro" id="IPR020846">
    <property type="entry name" value="MFS_dom"/>
</dbReference>
<evidence type="ECO:0000313" key="8">
    <source>
        <dbReference type="EMBL" id="KIM30839.1"/>
    </source>
</evidence>
<feature type="transmembrane region" description="Helical" evidence="6">
    <location>
        <begin position="194"/>
        <end position="216"/>
    </location>
</feature>
<feature type="transmembrane region" description="Helical" evidence="6">
    <location>
        <begin position="373"/>
        <end position="396"/>
    </location>
</feature>
<dbReference type="Pfam" id="PF07690">
    <property type="entry name" value="MFS_1"/>
    <property type="match status" value="1"/>
</dbReference>
<feature type="transmembrane region" description="Helical" evidence="6">
    <location>
        <begin position="20"/>
        <end position="48"/>
    </location>
</feature>
<gene>
    <name evidence="8" type="ORF">M408DRAFT_327795</name>
</gene>
<keyword evidence="5 6" id="KW-0472">Membrane</keyword>
<dbReference type="HOGENOM" id="CLU_001265_54_6_1"/>
<dbReference type="PRINTS" id="PR01035">
    <property type="entry name" value="TCRTETA"/>
</dbReference>
<evidence type="ECO:0000256" key="2">
    <source>
        <dbReference type="ARBA" id="ARBA00022448"/>
    </source>
</evidence>
<feature type="transmembrane region" description="Helical" evidence="6">
    <location>
        <begin position="117"/>
        <end position="139"/>
    </location>
</feature>
<evidence type="ECO:0000256" key="6">
    <source>
        <dbReference type="SAM" id="Phobius"/>
    </source>
</evidence>
<dbReference type="Gene3D" id="1.20.1250.20">
    <property type="entry name" value="MFS general substrate transporter like domains"/>
    <property type="match status" value="1"/>
</dbReference>
<dbReference type="AlphaFoldDB" id="A0A0C3BFB2"/>
<dbReference type="InterPro" id="IPR036259">
    <property type="entry name" value="MFS_trans_sf"/>
</dbReference>
<dbReference type="PROSITE" id="PS50850">
    <property type="entry name" value="MFS"/>
    <property type="match status" value="1"/>
</dbReference>
<dbReference type="PANTHER" id="PTHR23504:SF15">
    <property type="entry name" value="MAJOR FACILITATOR SUPERFAMILY (MFS) PROFILE DOMAIN-CONTAINING PROTEIN"/>
    <property type="match status" value="1"/>
</dbReference>
<feature type="transmembrane region" description="Helical" evidence="6">
    <location>
        <begin position="307"/>
        <end position="329"/>
    </location>
</feature>
<organism evidence="8 9">
    <name type="scientific">Serendipita vermifera MAFF 305830</name>
    <dbReference type="NCBI Taxonomy" id="933852"/>
    <lineage>
        <taxon>Eukaryota</taxon>
        <taxon>Fungi</taxon>
        <taxon>Dikarya</taxon>
        <taxon>Basidiomycota</taxon>
        <taxon>Agaricomycotina</taxon>
        <taxon>Agaricomycetes</taxon>
        <taxon>Sebacinales</taxon>
        <taxon>Serendipitaceae</taxon>
        <taxon>Serendipita</taxon>
    </lineage>
</organism>
<comment type="subcellular location">
    <subcellularLocation>
        <location evidence="1">Membrane</location>
        <topology evidence="1">Multi-pass membrane protein</topology>
    </subcellularLocation>
</comment>
<feature type="transmembrane region" description="Helical" evidence="6">
    <location>
        <begin position="151"/>
        <end position="174"/>
    </location>
</feature>
<keyword evidence="2" id="KW-0813">Transport</keyword>
<dbReference type="InterPro" id="IPR001958">
    <property type="entry name" value="Tet-R_TetA/multi-R_MdtG-like"/>
</dbReference>
<feature type="transmembrane region" description="Helical" evidence="6">
    <location>
        <begin position="271"/>
        <end position="295"/>
    </location>
</feature>